<protein>
    <submittedName>
        <fullName evidence="5">Transcriptional regulator</fullName>
    </submittedName>
</protein>
<feature type="transmembrane region" description="Helical" evidence="3">
    <location>
        <begin position="132"/>
        <end position="157"/>
    </location>
</feature>
<dbReference type="CDD" id="cd00383">
    <property type="entry name" value="trans_reg_C"/>
    <property type="match status" value="1"/>
</dbReference>
<dbReference type="PROSITE" id="PS51755">
    <property type="entry name" value="OMPR_PHOB"/>
    <property type="match status" value="1"/>
</dbReference>
<feature type="domain" description="OmpR/PhoB-type" evidence="4">
    <location>
        <begin position="3"/>
        <end position="101"/>
    </location>
</feature>
<feature type="transmembrane region" description="Helical" evidence="3">
    <location>
        <begin position="277"/>
        <end position="304"/>
    </location>
</feature>
<evidence type="ECO:0000256" key="3">
    <source>
        <dbReference type="SAM" id="Phobius"/>
    </source>
</evidence>
<evidence type="ECO:0000256" key="2">
    <source>
        <dbReference type="PROSITE-ProRule" id="PRU01091"/>
    </source>
</evidence>
<dbReference type="EMBL" id="JAHRID010000004">
    <property type="protein sequence ID" value="MBV2129626.1"/>
    <property type="molecule type" value="Genomic_DNA"/>
</dbReference>
<name>A0ABS6MMS8_9GAMM</name>
<gene>
    <name evidence="5" type="ORF">KQY15_11020</name>
</gene>
<dbReference type="Proteomes" id="UP000704611">
    <property type="component" value="Unassembled WGS sequence"/>
</dbReference>
<keyword evidence="3" id="KW-0812">Transmembrane</keyword>
<feature type="transmembrane region" description="Helical" evidence="3">
    <location>
        <begin position="163"/>
        <end position="189"/>
    </location>
</feature>
<sequence>MTAQRYYFADFVLDPAQRQLFCGSQQLVLNARYLDALLLLVQDAGKLISKDQFFNEVWQGMVVSDEALTQCIRSLRKQLNDSAAAPRFIETVPKHGYRFIADVTCASPVTTATQASEQPGGRQLLWHLTGQGALGAAAAGLLGGGLYGLVGAAQALATGSQALSVLLVILTVTTIIAILSGAAVSFGLAAARSFQARRLSYLLLGGGLAGLLVGGFVSLLLQEAFSLFVGRSPANITGAAEGLTIGAATAVSYWLLLTTRRSANRHRFNYVAVFKAALPGLLAGLLISLAGGVLLAGSLAQLAAEFPDTAAAGLLALDGFSPAQGFSIAGTVSAMLEAGLFSAGLTLGLTCQLQRPLPGGSAL</sequence>
<proteinExistence type="predicted"/>
<keyword evidence="6" id="KW-1185">Reference proteome</keyword>
<feature type="transmembrane region" description="Helical" evidence="3">
    <location>
        <begin position="201"/>
        <end position="221"/>
    </location>
</feature>
<feature type="transmembrane region" description="Helical" evidence="3">
    <location>
        <begin position="324"/>
        <end position="347"/>
    </location>
</feature>
<feature type="transmembrane region" description="Helical" evidence="3">
    <location>
        <begin position="233"/>
        <end position="256"/>
    </location>
</feature>
<dbReference type="RefSeq" id="WP_217669247.1">
    <property type="nucleotide sequence ID" value="NZ_JAHRID010000004.1"/>
</dbReference>
<feature type="DNA-binding region" description="OmpR/PhoB-type" evidence="2">
    <location>
        <begin position="3"/>
        <end position="101"/>
    </location>
</feature>
<evidence type="ECO:0000313" key="5">
    <source>
        <dbReference type="EMBL" id="MBV2129626.1"/>
    </source>
</evidence>
<reference evidence="5 6" key="1">
    <citation type="submission" date="2021-06" db="EMBL/GenBank/DDBJ databases">
        <title>Rheinheimera indica sp. nov., isolated from deep-sea sediment.</title>
        <authorList>
            <person name="Wang Z."/>
            <person name="Zhang X.-Y."/>
        </authorList>
    </citation>
    <scope>NUCLEOTIDE SEQUENCE [LARGE SCALE GENOMIC DNA]</scope>
    <source>
        <strain evidence="5 6">SM2107</strain>
    </source>
</reference>
<accession>A0ABS6MMS8</accession>
<keyword evidence="1 2" id="KW-0238">DNA-binding</keyword>
<comment type="caution">
    <text evidence="5">The sequence shown here is derived from an EMBL/GenBank/DDBJ whole genome shotgun (WGS) entry which is preliminary data.</text>
</comment>
<dbReference type="SMART" id="SM00862">
    <property type="entry name" value="Trans_reg_C"/>
    <property type="match status" value="1"/>
</dbReference>
<dbReference type="InterPro" id="IPR001867">
    <property type="entry name" value="OmpR/PhoB-type_DNA-bd"/>
</dbReference>
<evidence type="ECO:0000313" key="6">
    <source>
        <dbReference type="Proteomes" id="UP000704611"/>
    </source>
</evidence>
<evidence type="ECO:0000259" key="4">
    <source>
        <dbReference type="PROSITE" id="PS51755"/>
    </source>
</evidence>
<dbReference type="Pfam" id="PF00486">
    <property type="entry name" value="Trans_reg_C"/>
    <property type="match status" value="1"/>
</dbReference>
<keyword evidence="3" id="KW-1133">Transmembrane helix</keyword>
<evidence type="ECO:0000256" key="1">
    <source>
        <dbReference type="ARBA" id="ARBA00023125"/>
    </source>
</evidence>
<organism evidence="5 6">
    <name type="scientific">Arsukibacterium indicum</name>
    <dbReference type="NCBI Taxonomy" id="2848612"/>
    <lineage>
        <taxon>Bacteria</taxon>
        <taxon>Pseudomonadati</taxon>
        <taxon>Pseudomonadota</taxon>
        <taxon>Gammaproteobacteria</taxon>
        <taxon>Chromatiales</taxon>
        <taxon>Chromatiaceae</taxon>
        <taxon>Arsukibacterium</taxon>
    </lineage>
</organism>
<keyword evidence="3" id="KW-0472">Membrane</keyword>